<gene>
    <name evidence="3" type="ORF">JI746_22185</name>
</gene>
<feature type="compositionally biased region" description="Polar residues" evidence="1">
    <location>
        <begin position="65"/>
        <end position="81"/>
    </location>
</feature>
<sequence>MKAEPKMLRALLIRALLAGLAAALTLEGLAATASGTLTIGAVVKRKPKPVIVDERVPVPKDATPDGQSPGTGTTSVEQEQGTVIRRTVLY</sequence>
<proteinExistence type="predicted"/>
<reference evidence="3 4" key="1">
    <citation type="journal article" date="2017" name="Int. J. Syst. Evol. Microbiol.">
        <title>Ramlibacter alkalitolerans sp. nov., alkali-tolerant bacterium isolated from soil of ginseng.</title>
        <authorList>
            <person name="Lee D.H."/>
            <person name="Cha C.J."/>
        </authorList>
    </citation>
    <scope>NUCLEOTIDE SEQUENCE [LARGE SCALE GENOMIC DNA]</scope>
    <source>
        <strain evidence="3 4">KACC 19305</strain>
    </source>
</reference>
<evidence type="ECO:0000256" key="2">
    <source>
        <dbReference type="SAM" id="SignalP"/>
    </source>
</evidence>
<dbReference type="RefSeq" id="WP_201692463.1">
    <property type="nucleotide sequence ID" value="NZ_JAEQND010000013.1"/>
</dbReference>
<evidence type="ECO:0000313" key="4">
    <source>
        <dbReference type="Proteomes" id="UP000622707"/>
    </source>
</evidence>
<dbReference type="EMBL" id="JAEQND010000013">
    <property type="protein sequence ID" value="MBL0427832.1"/>
    <property type="molecule type" value="Genomic_DNA"/>
</dbReference>
<keyword evidence="2" id="KW-0732">Signal</keyword>
<dbReference type="Proteomes" id="UP000622707">
    <property type="component" value="Unassembled WGS sequence"/>
</dbReference>
<name>A0ABS1JUE9_9BURK</name>
<feature type="region of interest" description="Disordered" evidence="1">
    <location>
        <begin position="53"/>
        <end position="81"/>
    </location>
</feature>
<feature type="signal peptide" evidence="2">
    <location>
        <begin position="1"/>
        <end position="30"/>
    </location>
</feature>
<organism evidence="3 4">
    <name type="scientific">Ramlibacter alkalitolerans</name>
    <dbReference type="NCBI Taxonomy" id="2039631"/>
    <lineage>
        <taxon>Bacteria</taxon>
        <taxon>Pseudomonadati</taxon>
        <taxon>Pseudomonadota</taxon>
        <taxon>Betaproteobacteria</taxon>
        <taxon>Burkholderiales</taxon>
        <taxon>Comamonadaceae</taxon>
        <taxon>Ramlibacter</taxon>
    </lineage>
</organism>
<protein>
    <submittedName>
        <fullName evidence="3">Uncharacterized protein</fullName>
    </submittedName>
</protein>
<comment type="caution">
    <text evidence="3">The sequence shown here is derived from an EMBL/GenBank/DDBJ whole genome shotgun (WGS) entry which is preliminary data.</text>
</comment>
<feature type="chain" id="PRO_5046777118" evidence="2">
    <location>
        <begin position="31"/>
        <end position="90"/>
    </location>
</feature>
<evidence type="ECO:0000256" key="1">
    <source>
        <dbReference type="SAM" id="MobiDB-lite"/>
    </source>
</evidence>
<evidence type="ECO:0000313" key="3">
    <source>
        <dbReference type="EMBL" id="MBL0427832.1"/>
    </source>
</evidence>
<keyword evidence="4" id="KW-1185">Reference proteome</keyword>
<accession>A0ABS1JUE9</accession>